<reference evidence="2" key="1">
    <citation type="submission" date="2015-07" db="EMBL/GenBank/DDBJ databases">
        <authorList>
            <person name="Rodrigo-Torres Lidia"/>
            <person name="Arahal R.David."/>
        </authorList>
    </citation>
    <scope>NUCLEOTIDE SEQUENCE [LARGE SCALE GENOMIC DNA]</scope>
    <source>
        <strain evidence="2">CECT 5096</strain>
    </source>
</reference>
<accession>A0A0M6ZAX7</accession>
<name>A0A0M6ZAX7_9HYPH</name>
<gene>
    <name evidence="1" type="ORF">LA5096_00516</name>
</gene>
<sequence>MTDDDTVYGAQVVLKRADGTSILDAQEALTASVIDKYRVPPEVRDTARKALEGFGFRVTGDDGTTISIEGSRTKFVETFGIEAGAEAVGVAAHATRIPANVSDYVADVIVPPSPSFF</sequence>
<dbReference type="EMBL" id="CXWC01000001">
    <property type="protein sequence ID" value="CTQ64770.1"/>
    <property type="molecule type" value="Genomic_DNA"/>
</dbReference>
<keyword evidence="2" id="KW-1185">Reference proteome</keyword>
<dbReference type="OrthoDB" id="9935475at2"/>
<proteinExistence type="predicted"/>
<dbReference type="Proteomes" id="UP000049983">
    <property type="component" value="Unassembled WGS sequence"/>
</dbReference>
<evidence type="ECO:0000313" key="2">
    <source>
        <dbReference type="Proteomes" id="UP000049983"/>
    </source>
</evidence>
<dbReference type="AlphaFoldDB" id="A0A0M6ZAX7"/>
<organism evidence="1 2">
    <name type="scientific">Roseibium album</name>
    <dbReference type="NCBI Taxonomy" id="311410"/>
    <lineage>
        <taxon>Bacteria</taxon>
        <taxon>Pseudomonadati</taxon>
        <taxon>Pseudomonadota</taxon>
        <taxon>Alphaproteobacteria</taxon>
        <taxon>Hyphomicrobiales</taxon>
        <taxon>Stappiaceae</taxon>
        <taxon>Roseibium</taxon>
    </lineage>
</organism>
<protein>
    <submittedName>
        <fullName evidence="1">Uncharacterized protein</fullName>
    </submittedName>
</protein>
<dbReference type="RefSeq" id="WP_055116448.1">
    <property type="nucleotide sequence ID" value="NZ_CXWA01000003.1"/>
</dbReference>
<dbReference type="GeneID" id="97667970"/>
<evidence type="ECO:0000313" key="1">
    <source>
        <dbReference type="EMBL" id="CTQ64770.1"/>
    </source>
</evidence>